<evidence type="ECO:0000313" key="3">
    <source>
        <dbReference type="Proteomes" id="UP000199071"/>
    </source>
</evidence>
<dbReference type="OrthoDB" id="9806939at2"/>
<dbReference type="InterPro" id="IPR006143">
    <property type="entry name" value="RND_pump_MFP"/>
</dbReference>
<accession>A0A1G6CCX9</accession>
<dbReference type="EMBL" id="FMXQ01000004">
    <property type="protein sequence ID" value="SDB30651.1"/>
    <property type="molecule type" value="Genomic_DNA"/>
</dbReference>
<proteinExistence type="inferred from homology"/>
<gene>
    <name evidence="2" type="ORF">SAMN02982931_02327</name>
</gene>
<dbReference type="PANTHER" id="PTHR30469:SF29">
    <property type="entry name" value="BLR2860 PROTEIN"/>
    <property type="match status" value="1"/>
</dbReference>
<dbReference type="RefSeq" id="WP_090876591.1">
    <property type="nucleotide sequence ID" value="NZ_FMXQ01000004.1"/>
</dbReference>
<dbReference type="GO" id="GO:1990281">
    <property type="term" value="C:efflux pump complex"/>
    <property type="evidence" value="ECO:0007669"/>
    <property type="project" value="TreeGrafter"/>
</dbReference>
<sequence>MASIFKPSRVISVAILLAAAGWIASGVFSPANEDVAHGGDTVAADGTQVASLDGETPVAGEAAVAEAEVFVQRVSVRSATPEPHQRQIVLSCTTEADNASVAVARGAGVIVELNVERGSKVRADEIVAKLSDEGRVAAVKQAEALLLQRQAEYDANKSLIDKGNAPKNQLPALEAAVASAEATLATANALADRSIVRSPVGGVVDSVPVQVGQAVEAGSLIAEIIDPDPMLAVGAVSERERGYLDLGQSATMRFIDGKTVDGEISYVGLSADKATRTYPVEARMANPGALIPDGVTCEMVVTTEPVIATSIPRSALVFSDDGLLGVRLADENDRVQFKQISIVDDGRDSVWVAGIDEPTRIIIVGQDFVKDGDLVEPVSEVAKVEPPA</sequence>
<dbReference type="Gene3D" id="2.40.50.100">
    <property type="match status" value="1"/>
</dbReference>
<dbReference type="Proteomes" id="UP000199071">
    <property type="component" value="Unassembled WGS sequence"/>
</dbReference>
<evidence type="ECO:0000313" key="2">
    <source>
        <dbReference type="EMBL" id="SDB30651.1"/>
    </source>
</evidence>
<reference evidence="2 3" key="1">
    <citation type="submission" date="2016-10" db="EMBL/GenBank/DDBJ databases">
        <authorList>
            <person name="de Groot N.N."/>
        </authorList>
    </citation>
    <scope>NUCLEOTIDE SEQUENCE [LARGE SCALE GENOMIC DNA]</scope>
    <source>
        <strain evidence="2 3">ATCC 35022</strain>
    </source>
</reference>
<dbReference type="Gene3D" id="1.10.287.470">
    <property type="entry name" value="Helix hairpin bin"/>
    <property type="match status" value="1"/>
</dbReference>
<dbReference type="NCBIfam" id="TIGR01730">
    <property type="entry name" value="RND_mfp"/>
    <property type="match status" value="1"/>
</dbReference>
<comment type="similarity">
    <text evidence="1">Belongs to the membrane fusion protein (MFP) (TC 8.A.1) family.</text>
</comment>
<dbReference type="PANTHER" id="PTHR30469">
    <property type="entry name" value="MULTIDRUG RESISTANCE PROTEIN MDTA"/>
    <property type="match status" value="1"/>
</dbReference>
<dbReference type="Gene3D" id="2.40.420.20">
    <property type="match status" value="1"/>
</dbReference>
<dbReference type="GO" id="GO:0015562">
    <property type="term" value="F:efflux transmembrane transporter activity"/>
    <property type="evidence" value="ECO:0007669"/>
    <property type="project" value="TreeGrafter"/>
</dbReference>
<keyword evidence="3" id="KW-1185">Reference proteome</keyword>
<name>A0A1G6CCX9_9HYPH</name>
<protein>
    <submittedName>
        <fullName evidence="2">Membrane fusion protein, multidrug efflux system</fullName>
    </submittedName>
</protein>
<organism evidence="2 3">
    <name type="scientific">Bauldia litoralis</name>
    <dbReference type="NCBI Taxonomy" id="665467"/>
    <lineage>
        <taxon>Bacteria</taxon>
        <taxon>Pseudomonadati</taxon>
        <taxon>Pseudomonadota</taxon>
        <taxon>Alphaproteobacteria</taxon>
        <taxon>Hyphomicrobiales</taxon>
        <taxon>Kaistiaceae</taxon>
        <taxon>Bauldia</taxon>
    </lineage>
</organism>
<dbReference type="Gene3D" id="2.40.30.170">
    <property type="match status" value="1"/>
</dbReference>
<dbReference type="SUPFAM" id="SSF111369">
    <property type="entry name" value="HlyD-like secretion proteins"/>
    <property type="match status" value="1"/>
</dbReference>
<dbReference type="AlphaFoldDB" id="A0A1G6CCX9"/>
<dbReference type="STRING" id="665467.SAMN02982931_02327"/>
<evidence type="ECO:0000256" key="1">
    <source>
        <dbReference type="ARBA" id="ARBA00009477"/>
    </source>
</evidence>